<dbReference type="EMBL" id="LKAM01000006">
    <property type="protein sequence ID" value="KUM48080.1"/>
    <property type="molecule type" value="Genomic_DNA"/>
</dbReference>
<evidence type="ECO:0000313" key="1">
    <source>
        <dbReference type="EMBL" id="KUM48080.1"/>
    </source>
</evidence>
<dbReference type="AlphaFoldDB" id="A0A117NHB6"/>
<accession>A0A117NHB6</accession>
<proteinExistence type="predicted"/>
<reference evidence="1" key="1">
    <citation type="journal article" date="2015" name="Genome Biol. Evol.">
        <title>Organellar Genomes of White Spruce (Picea glauca): Assembly and Annotation.</title>
        <authorList>
            <person name="Jackman S.D."/>
            <person name="Warren R.L."/>
            <person name="Gibb E.A."/>
            <person name="Vandervalk B.P."/>
            <person name="Mohamadi H."/>
            <person name="Chu J."/>
            <person name="Raymond A."/>
            <person name="Pleasance S."/>
            <person name="Coope R."/>
            <person name="Wildung M.R."/>
            <person name="Ritland C.E."/>
            <person name="Bousquet J."/>
            <person name="Jones S.J."/>
            <person name="Bohlmann J."/>
            <person name="Birol I."/>
        </authorList>
    </citation>
    <scope>NUCLEOTIDE SEQUENCE [LARGE SCALE GENOMIC DNA]</scope>
    <source>
        <tissue evidence="1">Flushing bud</tissue>
    </source>
</reference>
<geneLocation type="mitochondrion" evidence="1"/>
<organism evidence="1">
    <name type="scientific">Picea glauca</name>
    <name type="common">White spruce</name>
    <name type="synonym">Pinus glauca</name>
    <dbReference type="NCBI Taxonomy" id="3330"/>
    <lineage>
        <taxon>Eukaryota</taxon>
        <taxon>Viridiplantae</taxon>
        <taxon>Streptophyta</taxon>
        <taxon>Embryophyta</taxon>
        <taxon>Tracheophyta</taxon>
        <taxon>Spermatophyta</taxon>
        <taxon>Pinopsida</taxon>
        <taxon>Pinidae</taxon>
        <taxon>Conifers I</taxon>
        <taxon>Pinales</taxon>
        <taxon>Pinaceae</taxon>
        <taxon>Picea</taxon>
    </lineage>
</organism>
<name>A0A117NHB6_PICGL</name>
<comment type="caution">
    <text evidence="1">The sequence shown here is derived from an EMBL/GenBank/DDBJ whole genome shotgun (WGS) entry which is preliminary data.</text>
</comment>
<gene>
    <name evidence="1" type="ORF">ABT39_MTgene5076</name>
</gene>
<sequence length="78" mass="9338">MEFVVVVCNRIVWEFGVVWSRSRSWRFKVEAFSVDVTTYRDVRFGYLSGRDIISSKKANFFFLDGSYCELLHLSWVWL</sequence>
<keyword evidence="1" id="KW-0496">Mitochondrion</keyword>
<protein>
    <submittedName>
        <fullName evidence="1">Uncharacterized protein</fullName>
    </submittedName>
</protein>